<feature type="non-terminal residue" evidence="1">
    <location>
        <position position="58"/>
    </location>
</feature>
<protein>
    <submittedName>
        <fullName evidence="1">CCR4-NOT transcription complex subunit 3-like protein</fullName>
    </submittedName>
</protein>
<evidence type="ECO:0000313" key="2">
    <source>
        <dbReference type="Proteomes" id="UP000762676"/>
    </source>
</evidence>
<accession>A0AAV4H0C0</accession>
<keyword evidence="2" id="KW-1185">Reference proteome</keyword>
<evidence type="ECO:0000313" key="1">
    <source>
        <dbReference type="EMBL" id="GFR91001.1"/>
    </source>
</evidence>
<sequence length="58" mass="6581">GRMCTLIMRSGAKRRKMVLHLSTDMMGPSKNKNFTLNCLLFTLKRHQQTSATGKQLTV</sequence>
<name>A0AAV4H0C0_9GAST</name>
<dbReference type="Proteomes" id="UP000762676">
    <property type="component" value="Unassembled WGS sequence"/>
</dbReference>
<feature type="non-terminal residue" evidence="1">
    <location>
        <position position="1"/>
    </location>
</feature>
<organism evidence="1 2">
    <name type="scientific">Elysia marginata</name>
    <dbReference type="NCBI Taxonomy" id="1093978"/>
    <lineage>
        <taxon>Eukaryota</taxon>
        <taxon>Metazoa</taxon>
        <taxon>Spiralia</taxon>
        <taxon>Lophotrochozoa</taxon>
        <taxon>Mollusca</taxon>
        <taxon>Gastropoda</taxon>
        <taxon>Heterobranchia</taxon>
        <taxon>Euthyneura</taxon>
        <taxon>Panpulmonata</taxon>
        <taxon>Sacoglossa</taxon>
        <taxon>Placobranchoidea</taxon>
        <taxon>Plakobranchidae</taxon>
        <taxon>Elysia</taxon>
    </lineage>
</organism>
<comment type="caution">
    <text evidence="1">The sequence shown here is derived from an EMBL/GenBank/DDBJ whole genome shotgun (WGS) entry which is preliminary data.</text>
</comment>
<reference evidence="1 2" key="1">
    <citation type="journal article" date="2021" name="Elife">
        <title>Chloroplast acquisition without the gene transfer in kleptoplastic sea slugs, Plakobranchus ocellatus.</title>
        <authorList>
            <person name="Maeda T."/>
            <person name="Takahashi S."/>
            <person name="Yoshida T."/>
            <person name="Shimamura S."/>
            <person name="Takaki Y."/>
            <person name="Nagai Y."/>
            <person name="Toyoda A."/>
            <person name="Suzuki Y."/>
            <person name="Arimoto A."/>
            <person name="Ishii H."/>
            <person name="Satoh N."/>
            <person name="Nishiyama T."/>
            <person name="Hasebe M."/>
            <person name="Maruyama T."/>
            <person name="Minagawa J."/>
            <person name="Obokata J."/>
            <person name="Shigenobu S."/>
        </authorList>
    </citation>
    <scope>NUCLEOTIDE SEQUENCE [LARGE SCALE GENOMIC DNA]</scope>
</reference>
<dbReference type="EMBL" id="BMAT01005321">
    <property type="protein sequence ID" value="GFR91001.1"/>
    <property type="molecule type" value="Genomic_DNA"/>
</dbReference>
<dbReference type="AlphaFoldDB" id="A0AAV4H0C0"/>
<proteinExistence type="predicted"/>
<gene>
    <name evidence="1" type="ORF">ElyMa_002581300</name>
</gene>